<evidence type="ECO:0000259" key="2">
    <source>
        <dbReference type="PROSITE" id="PS51434"/>
    </source>
</evidence>
<keyword evidence="4" id="KW-1185">Reference proteome</keyword>
<evidence type="ECO:0000313" key="3">
    <source>
        <dbReference type="EMBL" id="CAE7768447.1"/>
    </source>
</evidence>
<feature type="compositionally biased region" description="Low complexity" evidence="1">
    <location>
        <begin position="52"/>
        <end position="65"/>
    </location>
</feature>
<dbReference type="EMBL" id="CAJNJA010040697">
    <property type="protein sequence ID" value="CAE7768447.1"/>
    <property type="molecule type" value="Genomic_DNA"/>
</dbReference>
<reference evidence="3" key="1">
    <citation type="submission" date="2021-02" db="EMBL/GenBank/DDBJ databases">
        <authorList>
            <person name="Dougan E. K."/>
            <person name="Rhodes N."/>
            <person name="Thang M."/>
            <person name="Chan C."/>
        </authorList>
    </citation>
    <scope>NUCLEOTIDE SEQUENCE</scope>
</reference>
<evidence type="ECO:0000313" key="4">
    <source>
        <dbReference type="Proteomes" id="UP000601435"/>
    </source>
</evidence>
<feature type="region of interest" description="Disordered" evidence="1">
    <location>
        <begin position="51"/>
        <end position="76"/>
    </location>
</feature>
<feature type="non-terminal residue" evidence="3">
    <location>
        <position position="1"/>
    </location>
</feature>
<feature type="non-terminal residue" evidence="3">
    <location>
        <position position="149"/>
    </location>
</feature>
<accession>A0A812Y6C3</accession>
<comment type="caution">
    <text evidence="3">The sequence shown here is derived from an EMBL/GenBank/DDBJ whole genome shotgun (WGS) entry which is preliminary data.</text>
</comment>
<feature type="domain" description="Peptidase S59" evidence="2">
    <location>
        <begin position="88"/>
        <end position="149"/>
    </location>
</feature>
<sequence length="149" mass="15880">LEAAKAAWSDPAVANRCRACLGLEQWCRAVAEALAPKFEALANSSRKISTLGASTGSSSVNGTTSLPGTSRGRDVPEAAARTSIPIGLGDLIITPNIYALQPHELRRVRDLTICRPKVGEVTFHGDLDLVTESNILEDLPHVLRLEPGE</sequence>
<evidence type="ECO:0000256" key="1">
    <source>
        <dbReference type="SAM" id="MobiDB-lite"/>
    </source>
</evidence>
<proteinExistence type="predicted"/>
<dbReference type="AlphaFoldDB" id="A0A812Y6C3"/>
<organism evidence="3 4">
    <name type="scientific">Symbiodinium necroappetens</name>
    <dbReference type="NCBI Taxonomy" id="1628268"/>
    <lineage>
        <taxon>Eukaryota</taxon>
        <taxon>Sar</taxon>
        <taxon>Alveolata</taxon>
        <taxon>Dinophyceae</taxon>
        <taxon>Suessiales</taxon>
        <taxon>Symbiodiniaceae</taxon>
        <taxon>Symbiodinium</taxon>
    </lineage>
</organism>
<dbReference type="PROSITE" id="PS51434">
    <property type="entry name" value="NUP_C"/>
    <property type="match status" value="1"/>
</dbReference>
<dbReference type="GO" id="GO:0017056">
    <property type="term" value="F:structural constituent of nuclear pore"/>
    <property type="evidence" value="ECO:0007669"/>
    <property type="project" value="InterPro"/>
</dbReference>
<dbReference type="Proteomes" id="UP000601435">
    <property type="component" value="Unassembled WGS sequence"/>
</dbReference>
<protein>
    <submittedName>
        <fullName evidence="3">Eri-1 protein</fullName>
    </submittedName>
</protein>
<dbReference type="InterPro" id="IPR007230">
    <property type="entry name" value="Nup98_auto-Pept-S59_dom"/>
</dbReference>
<gene>
    <name evidence="3" type="primary">eri-1</name>
    <name evidence="3" type="ORF">SNEC2469_LOCUS22431</name>
</gene>
<dbReference type="GO" id="GO:0005643">
    <property type="term" value="C:nuclear pore"/>
    <property type="evidence" value="ECO:0007669"/>
    <property type="project" value="InterPro"/>
</dbReference>
<name>A0A812Y6C3_9DINO</name>